<comment type="caution">
    <text evidence="1">The sequence shown here is derived from an EMBL/GenBank/DDBJ whole genome shotgun (WGS) entry which is preliminary data.</text>
</comment>
<dbReference type="Proteomes" id="UP001335648">
    <property type="component" value="Unassembled WGS sequence"/>
</dbReference>
<gene>
    <name evidence="1" type="ORF">CesoFtcFv8_017927</name>
</gene>
<proteinExistence type="predicted"/>
<keyword evidence="2" id="KW-1185">Reference proteome</keyword>
<name>A0AAN8BLC6_9TELE</name>
<accession>A0AAN8BLC6</accession>
<organism evidence="1 2">
    <name type="scientific">Champsocephalus esox</name>
    <name type="common">pike icefish</name>
    <dbReference type="NCBI Taxonomy" id="159716"/>
    <lineage>
        <taxon>Eukaryota</taxon>
        <taxon>Metazoa</taxon>
        <taxon>Chordata</taxon>
        <taxon>Craniata</taxon>
        <taxon>Vertebrata</taxon>
        <taxon>Euteleostomi</taxon>
        <taxon>Actinopterygii</taxon>
        <taxon>Neopterygii</taxon>
        <taxon>Teleostei</taxon>
        <taxon>Neoteleostei</taxon>
        <taxon>Acanthomorphata</taxon>
        <taxon>Eupercaria</taxon>
        <taxon>Perciformes</taxon>
        <taxon>Notothenioidei</taxon>
        <taxon>Channichthyidae</taxon>
        <taxon>Champsocephalus</taxon>
    </lineage>
</organism>
<dbReference type="AlphaFoldDB" id="A0AAN8BLC6"/>
<sequence length="91" mass="10289">MSALCHVTLSMNSSLLQRAALRRNRDALMAENQQLRVLLRQHLDAMTLIDHDLDEAHPLLSVCRTPTTSKHPDNERKYNVVEGVHAAKHAL</sequence>
<evidence type="ECO:0000313" key="1">
    <source>
        <dbReference type="EMBL" id="KAK5886948.1"/>
    </source>
</evidence>
<evidence type="ECO:0000313" key="2">
    <source>
        <dbReference type="Proteomes" id="UP001335648"/>
    </source>
</evidence>
<reference evidence="1 2" key="1">
    <citation type="journal article" date="2023" name="Mol. Biol. Evol.">
        <title>Genomics of Secondarily Temperate Adaptation in the Only Non-Antarctic Icefish.</title>
        <authorList>
            <person name="Rivera-Colon A.G."/>
            <person name="Rayamajhi N."/>
            <person name="Minhas B.F."/>
            <person name="Madrigal G."/>
            <person name="Bilyk K.T."/>
            <person name="Yoon V."/>
            <person name="Hune M."/>
            <person name="Gregory S."/>
            <person name="Cheng C.H.C."/>
            <person name="Catchen J.M."/>
        </authorList>
    </citation>
    <scope>NUCLEOTIDE SEQUENCE [LARGE SCALE GENOMIC DNA]</scope>
    <source>
        <strain evidence="1">JC2023a</strain>
    </source>
</reference>
<dbReference type="EMBL" id="JAULUE010002059">
    <property type="protein sequence ID" value="KAK5886948.1"/>
    <property type="molecule type" value="Genomic_DNA"/>
</dbReference>
<protein>
    <submittedName>
        <fullName evidence="1">Uncharacterized protein</fullName>
    </submittedName>
</protein>